<keyword evidence="2" id="KW-0472">Membrane</keyword>
<feature type="region of interest" description="Disordered" evidence="1">
    <location>
        <begin position="46"/>
        <end position="120"/>
    </location>
</feature>
<feature type="compositionally biased region" description="Polar residues" evidence="1">
    <location>
        <begin position="167"/>
        <end position="176"/>
    </location>
</feature>
<dbReference type="OrthoDB" id="264369at2759"/>
<reference evidence="3 4" key="1">
    <citation type="submission" date="2021-02" db="EMBL/GenBank/DDBJ databases">
        <title>Porcisia hertigi Genome sequencing and assembly.</title>
        <authorList>
            <person name="Almutairi H."/>
            <person name="Gatherer D."/>
        </authorList>
    </citation>
    <scope>NUCLEOTIDE SEQUENCE [LARGE SCALE GENOMIC DNA]</scope>
    <source>
        <strain evidence="3 4">C119</strain>
    </source>
</reference>
<name>A0A836L3Q8_9TRYP</name>
<dbReference type="KEGG" id="phet:94289940"/>
<protein>
    <submittedName>
        <fullName evidence="3">Uncharacterized protein</fullName>
    </submittedName>
</protein>
<evidence type="ECO:0000256" key="2">
    <source>
        <dbReference type="SAM" id="Phobius"/>
    </source>
</evidence>
<evidence type="ECO:0000313" key="4">
    <source>
        <dbReference type="Proteomes" id="UP000674318"/>
    </source>
</evidence>
<feature type="compositionally biased region" description="Polar residues" evidence="1">
    <location>
        <begin position="183"/>
        <end position="195"/>
    </location>
</feature>
<keyword evidence="4" id="KW-1185">Reference proteome</keyword>
<proteinExistence type="predicted"/>
<evidence type="ECO:0000313" key="3">
    <source>
        <dbReference type="EMBL" id="KAG5497601.1"/>
    </source>
</evidence>
<feature type="transmembrane region" description="Helical" evidence="2">
    <location>
        <begin position="502"/>
        <end position="523"/>
    </location>
</feature>
<dbReference type="Proteomes" id="UP000674318">
    <property type="component" value="Unassembled WGS sequence"/>
</dbReference>
<feature type="compositionally biased region" description="Polar residues" evidence="1">
    <location>
        <begin position="13"/>
        <end position="22"/>
    </location>
</feature>
<evidence type="ECO:0000256" key="1">
    <source>
        <dbReference type="SAM" id="MobiDB-lite"/>
    </source>
</evidence>
<feature type="compositionally biased region" description="Polar residues" evidence="1">
    <location>
        <begin position="74"/>
        <end position="85"/>
    </location>
</feature>
<gene>
    <name evidence="3" type="ORF">JKF63_03866</name>
</gene>
<feature type="compositionally biased region" description="Basic and acidic residues" evidence="1">
    <location>
        <begin position="56"/>
        <end position="67"/>
    </location>
</feature>
<dbReference type="EMBL" id="JAFJZO010000031">
    <property type="protein sequence ID" value="KAG5497601.1"/>
    <property type="molecule type" value="Genomic_DNA"/>
</dbReference>
<feature type="region of interest" description="Disordered" evidence="1">
    <location>
        <begin position="166"/>
        <end position="202"/>
    </location>
</feature>
<sequence>MFGHGHIGVWPPSATTGASHPQATPEIESRFRRATPVARSAYSIGYDFAGGESSEDPPKTSKPRDVDAPAGALSSYQRPSANTLQADDPRTTSQGGDGTTPVSRPSALRTGCATPVPSYVAHHHPTESVTASAVGNNATTPRNAGSYAVFASVACAPESLQAHERASNSVRLSTHSAYHHHQNTSTRSSPLSPQRPTLEARGCVNAHSCSDADSSRDFMNTAMSPVLELPEGHEMRSCDVAEDSLRPAPTTPEKTPVNTFVTQSTPVHHEPLRSGKPNLLSASGHSRSVENLLTVWETSTPAADIAKSACEREGHVRSASNMAASPVSETSLPAETSFSARRGLSDVSCSRKELTVTKVASDLRFTQHSARQKTPVRSATPRLHTPTVAVNVCITNLFSYSETERNWLLCDQASMHPTRAAQSVKSVSGRKTPLTAPRALKEALAPASICPVKVSLYCRPLLVHLPKPSLHTAILCAAGDSAVVKKTIALLYYVPCVLVPQMFWSLVHVAMVLFVMTAGLAAIDTAWGRWPILSVYTAELHEDATELLLATREFFFSLGAVRE</sequence>
<organism evidence="3 4">
    <name type="scientific">Porcisia hertigi</name>
    <dbReference type="NCBI Taxonomy" id="2761500"/>
    <lineage>
        <taxon>Eukaryota</taxon>
        <taxon>Discoba</taxon>
        <taxon>Euglenozoa</taxon>
        <taxon>Kinetoplastea</taxon>
        <taxon>Metakinetoplastina</taxon>
        <taxon>Trypanosomatida</taxon>
        <taxon>Trypanosomatidae</taxon>
        <taxon>Leishmaniinae</taxon>
        <taxon>Porcisia</taxon>
    </lineage>
</organism>
<dbReference type="GeneID" id="94289940"/>
<accession>A0A836L3Q8</accession>
<keyword evidence="2" id="KW-1133">Transmembrane helix</keyword>
<feature type="region of interest" description="Disordered" evidence="1">
    <location>
        <begin position="1"/>
        <end position="34"/>
    </location>
</feature>
<comment type="caution">
    <text evidence="3">The sequence shown here is derived from an EMBL/GenBank/DDBJ whole genome shotgun (WGS) entry which is preliminary data.</text>
</comment>
<dbReference type="AlphaFoldDB" id="A0A836L3Q8"/>
<keyword evidence="2" id="KW-0812">Transmembrane</keyword>
<dbReference type="RefSeq" id="XP_067755069.1">
    <property type="nucleotide sequence ID" value="XM_067899863.1"/>
</dbReference>